<dbReference type="PROSITE" id="PS50157">
    <property type="entry name" value="ZINC_FINGER_C2H2_2"/>
    <property type="match status" value="1"/>
</dbReference>
<comment type="subcellular location">
    <subcellularLocation>
        <location evidence="1">Nucleus</location>
    </subcellularLocation>
</comment>
<dbReference type="CDD" id="cd14687">
    <property type="entry name" value="bZIP_ATF2"/>
    <property type="match status" value="1"/>
</dbReference>
<dbReference type="SMART" id="SM00338">
    <property type="entry name" value="BRLZ"/>
    <property type="match status" value="1"/>
</dbReference>
<feature type="region of interest" description="Disordered" evidence="8">
    <location>
        <begin position="392"/>
        <end position="428"/>
    </location>
</feature>
<keyword evidence="6" id="KW-0863">Zinc-finger</keyword>
<dbReference type="FunCoup" id="A0A6L2PDQ0">
    <property type="interactions" value="1155"/>
</dbReference>
<dbReference type="Gene3D" id="1.20.5.170">
    <property type="match status" value="1"/>
</dbReference>
<feature type="coiled-coil region" evidence="7">
    <location>
        <begin position="448"/>
        <end position="482"/>
    </location>
</feature>
<dbReference type="InterPro" id="IPR004827">
    <property type="entry name" value="bZIP"/>
</dbReference>
<dbReference type="AlphaFoldDB" id="A0A6L2PDQ0"/>
<dbReference type="EMBL" id="BLKM01007458">
    <property type="protein sequence ID" value="GFG30689.1"/>
    <property type="molecule type" value="Genomic_DNA"/>
</dbReference>
<dbReference type="InterPro" id="IPR013087">
    <property type="entry name" value="Znf_C2H2_type"/>
</dbReference>
<feature type="compositionally biased region" description="Low complexity" evidence="8">
    <location>
        <begin position="155"/>
        <end position="165"/>
    </location>
</feature>
<dbReference type="PROSITE" id="PS00036">
    <property type="entry name" value="BZIP_BASIC"/>
    <property type="match status" value="1"/>
</dbReference>
<feature type="region of interest" description="Disordered" evidence="8">
    <location>
        <begin position="232"/>
        <end position="257"/>
    </location>
</feature>
<protein>
    <recommendedName>
        <fullName evidence="13">BZIP domain-containing protein</fullName>
    </recommendedName>
</protein>
<name>A0A6L2PDQ0_COPFO</name>
<feature type="domain" description="BZIP" evidence="10">
    <location>
        <begin position="423"/>
        <end position="486"/>
    </location>
</feature>
<keyword evidence="12" id="KW-1185">Reference proteome</keyword>
<feature type="region of interest" description="Disordered" evidence="8">
    <location>
        <begin position="151"/>
        <end position="185"/>
    </location>
</feature>
<evidence type="ECO:0000256" key="3">
    <source>
        <dbReference type="ARBA" id="ARBA00023125"/>
    </source>
</evidence>
<evidence type="ECO:0000256" key="6">
    <source>
        <dbReference type="PROSITE-ProRule" id="PRU00042"/>
    </source>
</evidence>
<dbReference type="PROSITE" id="PS00028">
    <property type="entry name" value="ZINC_FINGER_C2H2_1"/>
    <property type="match status" value="1"/>
</dbReference>
<dbReference type="SUPFAM" id="SSF57959">
    <property type="entry name" value="Leucine zipper domain"/>
    <property type="match status" value="1"/>
</dbReference>
<evidence type="ECO:0000256" key="7">
    <source>
        <dbReference type="SAM" id="Coils"/>
    </source>
</evidence>
<proteinExistence type="predicted"/>
<dbReference type="PROSITE" id="PS50217">
    <property type="entry name" value="BZIP"/>
    <property type="match status" value="1"/>
</dbReference>
<keyword evidence="6" id="KW-0479">Metal-binding</keyword>
<dbReference type="GO" id="GO:0003700">
    <property type="term" value="F:DNA-binding transcription factor activity"/>
    <property type="evidence" value="ECO:0007669"/>
    <property type="project" value="InterPro"/>
</dbReference>
<keyword evidence="6" id="KW-0862">Zinc</keyword>
<reference evidence="12" key="1">
    <citation type="submission" date="2020-01" db="EMBL/GenBank/DDBJ databases">
        <title>Draft genome sequence of the Termite Coptotermes fromosanus.</title>
        <authorList>
            <person name="Itakura S."/>
            <person name="Yosikawa Y."/>
            <person name="Umezawa K."/>
        </authorList>
    </citation>
    <scope>NUCLEOTIDE SEQUENCE [LARGE SCALE GENOMIC DNA]</scope>
</reference>
<keyword evidence="2" id="KW-0805">Transcription regulation</keyword>
<dbReference type="InParanoid" id="A0A6L2PDQ0"/>
<dbReference type="Proteomes" id="UP000502823">
    <property type="component" value="Unassembled WGS sequence"/>
</dbReference>
<evidence type="ECO:0000256" key="5">
    <source>
        <dbReference type="ARBA" id="ARBA00023242"/>
    </source>
</evidence>
<dbReference type="PANTHER" id="PTHR19304">
    <property type="entry name" value="CYCLIC-AMP RESPONSE ELEMENT BINDING PROTEIN"/>
    <property type="match status" value="1"/>
</dbReference>
<evidence type="ECO:0008006" key="13">
    <source>
        <dbReference type="Google" id="ProtNLM"/>
    </source>
</evidence>
<accession>A0A6L2PDQ0</accession>
<feature type="domain" description="C2H2-type" evidence="9">
    <location>
        <begin position="8"/>
        <end position="32"/>
    </location>
</feature>
<keyword evidence="3" id="KW-0238">DNA-binding</keyword>
<evidence type="ECO:0000256" key="1">
    <source>
        <dbReference type="ARBA" id="ARBA00004123"/>
    </source>
</evidence>
<dbReference type="OrthoDB" id="295274at2759"/>
<sequence>MEADDKPFACSFAGCNMRFTNEDHLTVHKKKHDMVLNLGNGQKANVFVADQTPTPTRFIRNCEEVGLFQDLQNVNPFEETFRKAVEAVKTGVGPLHEVDALSEPTGTDDTLHTPHVFPHIIEDSTSNSSSAYKSVATSFISSTSIISENGRKKSSLCSDGSTSSSPRQELDQVLHPASTRGDSECHGEIITGDILEERRVLVQFGSSTKVVRQEADTSQQQETCRRITTANTGIKNGLGDGTLSTQPSGVTLPPASSGAGSSSVQLLLRMPDGKLLQLSALPVENVTPSGPNNFVQPSQVDLPPVPAQSATVLLTTTRPAVALATVPVTTVGKNKKLISAAKTSSAPLKHPTGLSLAKLRLKQTLINNNRSAATVKESQAKESAPKVLISEVSKTAPEAPAARPASVAPARRASSSSGGEDPDEKRQKFLERNRAAAMRCREKRKTWIQELEKRAEELLATNQQLQSEVASLRKEVADLKTLLLAHKDCPVTQAMVQGRSGVPLSSGAQPEQPQIIALPVTSDTNCLLPSAQHNTPAPLVQQHPTAPQNQLILFNESTNHKRGSSEPILTTKRKLTTNQGMPLTHQTLLLPSPHQVLNNSAVKTVTGVNKSSQGVSVAVQSGVLVTSPIITAGGQLSISAVIQNSNYQQTFIVPKICLPASGTDVERIIHGNQALSAETDYQNQRKVDEVSNKEVGSHVIKINPNVMRKSIDNMIRHELTTDIATSSDADSDVEIITEIGSCNQRSVTRSHNPCVFFNMIWHGFNGVKKAEYSHIASVFLEWFQQEQAVYLPIVPVQKIWSFLENCVKNITERKTEM</sequence>
<gene>
    <name evidence="11" type="ORF">Cfor_07466</name>
</gene>
<organism evidence="11 12">
    <name type="scientific">Coptotermes formosanus</name>
    <name type="common">Formosan subterranean termite</name>
    <dbReference type="NCBI Taxonomy" id="36987"/>
    <lineage>
        <taxon>Eukaryota</taxon>
        <taxon>Metazoa</taxon>
        <taxon>Ecdysozoa</taxon>
        <taxon>Arthropoda</taxon>
        <taxon>Hexapoda</taxon>
        <taxon>Insecta</taxon>
        <taxon>Pterygota</taxon>
        <taxon>Neoptera</taxon>
        <taxon>Polyneoptera</taxon>
        <taxon>Dictyoptera</taxon>
        <taxon>Blattodea</taxon>
        <taxon>Blattoidea</taxon>
        <taxon>Termitoidae</taxon>
        <taxon>Rhinotermitidae</taxon>
        <taxon>Coptotermes</taxon>
    </lineage>
</organism>
<evidence type="ECO:0000259" key="9">
    <source>
        <dbReference type="PROSITE" id="PS50157"/>
    </source>
</evidence>
<dbReference type="Gene3D" id="3.30.160.60">
    <property type="entry name" value="Classic Zinc Finger"/>
    <property type="match status" value="1"/>
</dbReference>
<evidence type="ECO:0000259" key="10">
    <source>
        <dbReference type="PROSITE" id="PS50217"/>
    </source>
</evidence>
<evidence type="ECO:0000256" key="8">
    <source>
        <dbReference type="SAM" id="MobiDB-lite"/>
    </source>
</evidence>
<dbReference type="Pfam" id="PF00170">
    <property type="entry name" value="bZIP_1"/>
    <property type="match status" value="1"/>
</dbReference>
<dbReference type="InterPro" id="IPR036236">
    <property type="entry name" value="Znf_C2H2_sf"/>
</dbReference>
<keyword evidence="4" id="KW-0804">Transcription</keyword>
<comment type="caution">
    <text evidence="11">The sequence shown here is derived from an EMBL/GenBank/DDBJ whole genome shotgun (WGS) entry which is preliminary data.</text>
</comment>
<evidence type="ECO:0000313" key="11">
    <source>
        <dbReference type="EMBL" id="GFG30689.1"/>
    </source>
</evidence>
<evidence type="ECO:0000313" key="12">
    <source>
        <dbReference type="Proteomes" id="UP000502823"/>
    </source>
</evidence>
<evidence type="ECO:0000256" key="2">
    <source>
        <dbReference type="ARBA" id="ARBA00023015"/>
    </source>
</evidence>
<dbReference type="SMART" id="SM00355">
    <property type="entry name" value="ZnF_C2H2"/>
    <property type="match status" value="1"/>
</dbReference>
<dbReference type="InterPro" id="IPR046347">
    <property type="entry name" value="bZIP_sf"/>
</dbReference>
<keyword evidence="7" id="KW-0175">Coiled coil</keyword>
<keyword evidence="5" id="KW-0539">Nucleus</keyword>
<dbReference type="InterPro" id="IPR051027">
    <property type="entry name" value="bZIP_transcription_factors"/>
</dbReference>
<dbReference type="GO" id="GO:0005634">
    <property type="term" value="C:nucleus"/>
    <property type="evidence" value="ECO:0007669"/>
    <property type="project" value="UniProtKB-SubCell"/>
</dbReference>
<dbReference type="SUPFAM" id="SSF57667">
    <property type="entry name" value="beta-beta-alpha zinc fingers"/>
    <property type="match status" value="1"/>
</dbReference>
<dbReference type="FunFam" id="1.20.5.170:FF:000010">
    <property type="entry name" value="Cyclic AMP-dependent transcription factor ATF-2"/>
    <property type="match status" value="1"/>
</dbReference>
<dbReference type="GO" id="GO:0008270">
    <property type="term" value="F:zinc ion binding"/>
    <property type="evidence" value="ECO:0007669"/>
    <property type="project" value="UniProtKB-KW"/>
</dbReference>
<feature type="compositionally biased region" description="Low complexity" evidence="8">
    <location>
        <begin position="396"/>
        <end position="417"/>
    </location>
</feature>
<dbReference type="GO" id="GO:0003677">
    <property type="term" value="F:DNA binding"/>
    <property type="evidence" value="ECO:0007669"/>
    <property type="project" value="UniProtKB-KW"/>
</dbReference>
<evidence type="ECO:0000256" key="4">
    <source>
        <dbReference type="ARBA" id="ARBA00023163"/>
    </source>
</evidence>